<comment type="similarity">
    <text evidence="2">Belongs to the major facilitator superfamily. TCR/Tet family.</text>
</comment>
<feature type="transmembrane region" description="Helical" evidence="10">
    <location>
        <begin position="453"/>
        <end position="475"/>
    </location>
</feature>
<dbReference type="SUPFAM" id="SSF103473">
    <property type="entry name" value="MFS general substrate transporter"/>
    <property type="match status" value="2"/>
</dbReference>
<feature type="transmembrane region" description="Helical" evidence="10">
    <location>
        <begin position="360"/>
        <end position="384"/>
    </location>
</feature>
<keyword evidence="3" id="KW-0813">Transport</keyword>
<organism evidence="12 13">
    <name type="scientific">Cadophora malorum</name>
    <dbReference type="NCBI Taxonomy" id="108018"/>
    <lineage>
        <taxon>Eukaryota</taxon>
        <taxon>Fungi</taxon>
        <taxon>Dikarya</taxon>
        <taxon>Ascomycota</taxon>
        <taxon>Pezizomycotina</taxon>
        <taxon>Leotiomycetes</taxon>
        <taxon>Helotiales</taxon>
        <taxon>Ploettnerulaceae</taxon>
        <taxon>Cadophora</taxon>
    </lineage>
</organism>
<comment type="subcellular location">
    <subcellularLocation>
        <location evidence="1">Cell membrane</location>
        <topology evidence="1">Multi-pass membrane protein</topology>
    </subcellularLocation>
</comment>
<feature type="transmembrane region" description="Helical" evidence="10">
    <location>
        <begin position="221"/>
        <end position="240"/>
    </location>
</feature>
<feature type="domain" description="Major facilitator superfamily (MFS) profile" evidence="11">
    <location>
        <begin position="96"/>
        <end position="586"/>
    </location>
</feature>
<dbReference type="PANTHER" id="PTHR23501:SF199">
    <property type="entry name" value="MFS EFFLUX TRANSPORTER INPD-RELATED"/>
    <property type="match status" value="1"/>
</dbReference>
<feature type="region of interest" description="Disordered" evidence="9">
    <location>
        <begin position="1"/>
        <end position="64"/>
    </location>
</feature>
<evidence type="ECO:0000256" key="6">
    <source>
        <dbReference type="ARBA" id="ARBA00022989"/>
    </source>
</evidence>
<evidence type="ECO:0000256" key="4">
    <source>
        <dbReference type="ARBA" id="ARBA00022475"/>
    </source>
</evidence>
<dbReference type="AlphaFoldDB" id="A0A8H7WL43"/>
<dbReference type="Pfam" id="PF07690">
    <property type="entry name" value="MFS_1"/>
    <property type="match status" value="1"/>
</dbReference>
<evidence type="ECO:0000256" key="3">
    <source>
        <dbReference type="ARBA" id="ARBA00022448"/>
    </source>
</evidence>
<gene>
    <name evidence="12" type="ORF">IFR04_000108</name>
</gene>
<evidence type="ECO:0000256" key="8">
    <source>
        <dbReference type="ARBA" id="ARBA00023180"/>
    </source>
</evidence>
<evidence type="ECO:0000256" key="9">
    <source>
        <dbReference type="SAM" id="MobiDB-lite"/>
    </source>
</evidence>
<dbReference type="Gene3D" id="1.20.1250.20">
    <property type="entry name" value="MFS general substrate transporter like domains"/>
    <property type="match status" value="2"/>
</dbReference>
<evidence type="ECO:0000256" key="1">
    <source>
        <dbReference type="ARBA" id="ARBA00004651"/>
    </source>
</evidence>
<feature type="compositionally biased region" description="Polar residues" evidence="9">
    <location>
        <begin position="46"/>
        <end position="59"/>
    </location>
</feature>
<feature type="transmembrane region" description="Helical" evidence="10">
    <location>
        <begin position="396"/>
        <end position="415"/>
    </location>
</feature>
<dbReference type="PANTHER" id="PTHR23501">
    <property type="entry name" value="MAJOR FACILITATOR SUPERFAMILY"/>
    <property type="match status" value="1"/>
</dbReference>
<feature type="compositionally biased region" description="Polar residues" evidence="9">
    <location>
        <begin position="1"/>
        <end position="12"/>
    </location>
</feature>
<dbReference type="PROSITE" id="PS50850">
    <property type="entry name" value="MFS"/>
    <property type="match status" value="1"/>
</dbReference>
<feature type="transmembrane region" description="Helical" evidence="10">
    <location>
        <begin position="320"/>
        <end position="339"/>
    </location>
</feature>
<comment type="caution">
    <text evidence="12">The sequence shown here is derived from an EMBL/GenBank/DDBJ whole genome shotgun (WGS) entry which is preliminary data.</text>
</comment>
<evidence type="ECO:0000259" key="11">
    <source>
        <dbReference type="PROSITE" id="PS50850"/>
    </source>
</evidence>
<evidence type="ECO:0000256" key="7">
    <source>
        <dbReference type="ARBA" id="ARBA00023136"/>
    </source>
</evidence>
<feature type="transmembrane region" description="Helical" evidence="10">
    <location>
        <begin position="289"/>
        <end position="308"/>
    </location>
</feature>
<keyword evidence="4" id="KW-1003">Cell membrane</keyword>
<proteinExistence type="inferred from homology"/>
<feature type="transmembrane region" description="Helical" evidence="10">
    <location>
        <begin position="559"/>
        <end position="581"/>
    </location>
</feature>
<feature type="transmembrane region" description="Helical" evidence="10">
    <location>
        <begin position="246"/>
        <end position="269"/>
    </location>
</feature>
<evidence type="ECO:0000256" key="10">
    <source>
        <dbReference type="SAM" id="Phobius"/>
    </source>
</evidence>
<feature type="transmembrane region" description="Helical" evidence="10">
    <location>
        <begin position="422"/>
        <end position="441"/>
    </location>
</feature>
<feature type="transmembrane region" description="Helical" evidence="10">
    <location>
        <begin position="186"/>
        <end position="209"/>
    </location>
</feature>
<reference evidence="12" key="1">
    <citation type="submission" date="2021-02" db="EMBL/GenBank/DDBJ databases">
        <title>Genome sequence Cadophora malorum strain M34.</title>
        <authorList>
            <person name="Stefanovic E."/>
            <person name="Vu D."/>
            <person name="Scully C."/>
            <person name="Dijksterhuis J."/>
            <person name="Roader J."/>
            <person name="Houbraken J."/>
        </authorList>
    </citation>
    <scope>NUCLEOTIDE SEQUENCE</scope>
    <source>
        <strain evidence="12">M34</strain>
    </source>
</reference>
<dbReference type="InterPro" id="IPR036259">
    <property type="entry name" value="MFS_trans_sf"/>
</dbReference>
<feature type="transmembrane region" description="Helical" evidence="10">
    <location>
        <begin position="161"/>
        <end position="180"/>
    </location>
</feature>
<dbReference type="InterPro" id="IPR020846">
    <property type="entry name" value="MFS_dom"/>
</dbReference>
<dbReference type="OrthoDB" id="10021397at2759"/>
<dbReference type="CDD" id="cd17502">
    <property type="entry name" value="MFS_Azr1_MDR_like"/>
    <property type="match status" value="1"/>
</dbReference>
<evidence type="ECO:0000256" key="2">
    <source>
        <dbReference type="ARBA" id="ARBA00007520"/>
    </source>
</evidence>
<dbReference type="FunFam" id="1.20.1720.10:FF:000012">
    <property type="entry name" value="MFS toxin efflux pump (AflT)"/>
    <property type="match status" value="1"/>
</dbReference>
<accession>A0A8H7WL43</accession>
<dbReference type="FunFam" id="1.20.1250.20:FF:000489">
    <property type="entry name" value="MFS general substrate transporter"/>
    <property type="match status" value="1"/>
</dbReference>
<dbReference type="PRINTS" id="PR01036">
    <property type="entry name" value="TCRTETB"/>
</dbReference>
<dbReference type="GO" id="GO:0005886">
    <property type="term" value="C:plasma membrane"/>
    <property type="evidence" value="ECO:0007669"/>
    <property type="project" value="UniProtKB-SubCell"/>
</dbReference>
<name>A0A8H7WL43_9HELO</name>
<protein>
    <recommendedName>
        <fullName evidence="11">Major facilitator superfamily (MFS) profile domain-containing protein</fullName>
    </recommendedName>
</protein>
<dbReference type="EMBL" id="JAFJYH010000001">
    <property type="protein sequence ID" value="KAG4426677.1"/>
    <property type="molecule type" value="Genomic_DNA"/>
</dbReference>
<keyword evidence="6 10" id="KW-1133">Transmembrane helix</keyword>
<sequence length="596" mass="63925">MSKIPNTTTNTEKMAAMDDSAAPTLKSPSSVLVNEKAVNEADDSTVRGSTANTTETPSIEKSMMDKELHVGQEELARINTSQDGVEYPTGLKLGLISLALCLSVLLIALDNTIIATAIPKITDQFHSLPDVGWYGSAYLLTTASFQLLFGKFYTFFSIKYVYLVAIGIFEFGSLICGVAPNSTALIVGRAIAGLGSAGIFSGALIIVAYSVPLVKRPMYSGFIGAMYGIASVAGPLLGGVFTDKATWRWCFYINLPIGAITMIVIFFFFKAPHRDAVKSQGWKEDIKAFDIYGTIVFLPAIITLLLALQWGGTKYPWGNWRIILLFVLFGVLIGAFIAIQFWKQETATIPPKMMKQRSMWAACFFSFTMGSFFLLLVYFLPIWFQAVKGASAVKSGIMNLPMVLSLIIVSILSGVGVTMLGYYAPFMILGTIFGAIGVGLLSTLTPDSGHAKWIGYQCIAGIGIGFGMQQPLIAVQTVLDISLVPIGTSIVIFVQTLGGALFVSIGQNVFSNKLVEGLAKYAPSVDPLSVLRIGATSLQSSPDLDKADLPGVIMAYNGALTHSFLVAAIMAAFTIVGSGCIEWKSVKGKKIDTAMA</sequence>
<evidence type="ECO:0000313" key="13">
    <source>
        <dbReference type="Proteomes" id="UP000664132"/>
    </source>
</evidence>
<feature type="transmembrane region" description="Helical" evidence="10">
    <location>
        <begin position="95"/>
        <end position="119"/>
    </location>
</feature>
<evidence type="ECO:0000313" key="12">
    <source>
        <dbReference type="EMBL" id="KAG4426677.1"/>
    </source>
</evidence>
<dbReference type="InterPro" id="IPR011701">
    <property type="entry name" value="MFS"/>
</dbReference>
<keyword evidence="13" id="KW-1185">Reference proteome</keyword>
<dbReference type="FunFam" id="1.20.1250.20:FF:000196">
    <property type="entry name" value="MFS toxin efflux pump (AflT)"/>
    <property type="match status" value="1"/>
</dbReference>
<keyword evidence="7 10" id="KW-0472">Membrane</keyword>
<keyword evidence="8" id="KW-0325">Glycoprotein</keyword>
<feature type="transmembrane region" description="Helical" evidence="10">
    <location>
        <begin position="482"/>
        <end position="505"/>
    </location>
</feature>
<dbReference type="Proteomes" id="UP000664132">
    <property type="component" value="Unassembled WGS sequence"/>
</dbReference>
<feature type="transmembrane region" description="Helical" evidence="10">
    <location>
        <begin position="131"/>
        <end position="149"/>
    </location>
</feature>
<evidence type="ECO:0000256" key="5">
    <source>
        <dbReference type="ARBA" id="ARBA00022692"/>
    </source>
</evidence>
<keyword evidence="5 10" id="KW-0812">Transmembrane</keyword>
<dbReference type="GO" id="GO:0022857">
    <property type="term" value="F:transmembrane transporter activity"/>
    <property type="evidence" value="ECO:0007669"/>
    <property type="project" value="InterPro"/>
</dbReference>